<reference evidence="1" key="1">
    <citation type="journal article" date="2014" name="Int. J. Syst. Evol. Microbiol.">
        <title>Complete genome sequence of Corynebacterium casei LMG S-19264T (=DSM 44701T), isolated from a smear-ripened cheese.</title>
        <authorList>
            <consortium name="US DOE Joint Genome Institute (JGI-PGF)"/>
            <person name="Walter F."/>
            <person name="Albersmeier A."/>
            <person name="Kalinowski J."/>
            <person name="Ruckert C."/>
        </authorList>
    </citation>
    <scope>NUCLEOTIDE SEQUENCE</scope>
    <source>
        <strain evidence="1">KCTC 12870</strain>
    </source>
</reference>
<evidence type="ECO:0000313" key="2">
    <source>
        <dbReference type="Proteomes" id="UP000642829"/>
    </source>
</evidence>
<protein>
    <recommendedName>
        <fullName evidence="3">DUF2191 domain-containing protein</fullName>
    </recommendedName>
</protein>
<dbReference type="Proteomes" id="UP000642829">
    <property type="component" value="Unassembled WGS sequence"/>
</dbReference>
<sequence length="85" mass="9694">MKTTLDIADDLLIKEKLVATKRHTTLKALVEHALKREILSDEPTTVTDDNLIEIGSRGLPQYKRLVTTKRVASETIYERMEEEGI</sequence>
<name>A0A8J3DFE0_9BACT</name>
<comment type="caution">
    <text evidence="1">The sequence shown here is derived from an EMBL/GenBank/DDBJ whole genome shotgun (WGS) entry which is preliminary data.</text>
</comment>
<accession>A0A8J3DFE0</accession>
<dbReference type="RefSeq" id="WP_189517539.1">
    <property type="nucleotide sequence ID" value="NZ_BMXG01000038.1"/>
</dbReference>
<evidence type="ECO:0000313" key="1">
    <source>
        <dbReference type="EMBL" id="GHC13820.1"/>
    </source>
</evidence>
<evidence type="ECO:0008006" key="3">
    <source>
        <dbReference type="Google" id="ProtNLM"/>
    </source>
</evidence>
<keyword evidence="2" id="KW-1185">Reference proteome</keyword>
<proteinExistence type="predicted"/>
<reference evidence="1" key="2">
    <citation type="submission" date="2020-09" db="EMBL/GenBank/DDBJ databases">
        <authorList>
            <person name="Sun Q."/>
            <person name="Kim S."/>
        </authorList>
    </citation>
    <scope>NUCLEOTIDE SEQUENCE</scope>
    <source>
        <strain evidence="1">KCTC 12870</strain>
    </source>
</reference>
<gene>
    <name evidence="1" type="ORF">GCM10007047_33920</name>
</gene>
<organism evidence="1 2">
    <name type="scientific">Cerasicoccus arenae</name>
    <dbReference type="NCBI Taxonomy" id="424488"/>
    <lineage>
        <taxon>Bacteria</taxon>
        <taxon>Pseudomonadati</taxon>
        <taxon>Verrucomicrobiota</taxon>
        <taxon>Opitutia</taxon>
        <taxon>Puniceicoccales</taxon>
        <taxon>Cerasicoccaceae</taxon>
        <taxon>Cerasicoccus</taxon>
    </lineage>
</organism>
<dbReference type="AlphaFoldDB" id="A0A8J3DFE0"/>
<dbReference type="EMBL" id="BMXG01000038">
    <property type="protein sequence ID" value="GHC13820.1"/>
    <property type="molecule type" value="Genomic_DNA"/>
</dbReference>